<feature type="transmembrane region" description="Helical" evidence="7">
    <location>
        <begin position="564"/>
        <end position="586"/>
    </location>
</feature>
<feature type="domain" description="SSD" evidence="8">
    <location>
        <begin position="534"/>
        <end position="662"/>
    </location>
</feature>
<comment type="similarity">
    <text evidence="2">Belongs to the resistance-nodulation-cell division (RND) (TC 2.A.6) family. MmpL subfamily.</text>
</comment>
<organism evidence="9 10">
    <name type="scientific">Sphaerisporangium krabiense</name>
    <dbReference type="NCBI Taxonomy" id="763782"/>
    <lineage>
        <taxon>Bacteria</taxon>
        <taxon>Bacillati</taxon>
        <taxon>Actinomycetota</taxon>
        <taxon>Actinomycetes</taxon>
        <taxon>Streptosporangiales</taxon>
        <taxon>Streptosporangiaceae</taxon>
        <taxon>Sphaerisporangium</taxon>
    </lineage>
</organism>
<keyword evidence="6 7" id="KW-0472">Membrane</keyword>
<keyword evidence="5 7" id="KW-1133">Transmembrane helix</keyword>
<name>A0A7W8Z4W0_9ACTN</name>
<feature type="transmembrane region" description="Helical" evidence="7">
    <location>
        <begin position="272"/>
        <end position="295"/>
    </location>
</feature>
<feature type="transmembrane region" description="Helical" evidence="7">
    <location>
        <begin position="229"/>
        <end position="251"/>
    </location>
</feature>
<dbReference type="RefSeq" id="WP_184612164.1">
    <property type="nucleotide sequence ID" value="NZ_BOOS01000067.1"/>
</dbReference>
<evidence type="ECO:0000313" key="10">
    <source>
        <dbReference type="Proteomes" id="UP000588112"/>
    </source>
</evidence>
<comment type="caution">
    <text evidence="9">The sequence shown here is derived from an EMBL/GenBank/DDBJ whole genome shotgun (WGS) entry which is preliminary data.</text>
</comment>
<feature type="transmembrane region" description="Helical" evidence="7">
    <location>
        <begin position="505"/>
        <end position="524"/>
    </location>
</feature>
<feature type="transmembrane region" description="Helical" evidence="7">
    <location>
        <begin position="196"/>
        <end position="217"/>
    </location>
</feature>
<dbReference type="AlphaFoldDB" id="A0A7W8Z4W0"/>
<keyword evidence="4 7" id="KW-0812">Transmembrane</keyword>
<comment type="subcellular location">
    <subcellularLocation>
        <location evidence="1">Cell membrane</location>
        <topology evidence="1">Multi-pass membrane protein</topology>
    </subcellularLocation>
</comment>
<evidence type="ECO:0000256" key="1">
    <source>
        <dbReference type="ARBA" id="ARBA00004651"/>
    </source>
</evidence>
<dbReference type="SUPFAM" id="SSF82866">
    <property type="entry name" value="Multidrug efflux transporter AcrB transmembrane domain"/>
    <property type="match status" value="2"/>
</dbReference>
<feature type="transmembrane region" description="Helical" evidence="7">
    <location>
        <begin position="301"/>
        <end position="328"/>
    </location>
</feature>
<evidence type="ECO:0000256" key="5">
    <source>
        <dbReference type="ARBA" id="ARBA00022989"/>
    </source>
</evidence>
<evidence type="ECO:0000256" key="6">
    <source>
        <dbReference type="ARBA" id="ARBA00023136"/>
    </source>
</evidence>
<keyword evidence="3" id="KW-1003">Cell membrane</keyword>
<feature type="transmembrane region" description="Helical" evidence="7">
    <location>
        <begin position="639"/>
        <end position="664"/>
    </location>
</feature>
<dbReference type="InterPro" id="IPR050545">
    <property type="entry name" value="Mycobact_MmpL"/>
</dbReference>
<evidence type="ECO:0000259" key="8">
    <source>
        <dbReference type="PROSITE" id="PS50156"/>
    </source>
</evidence>
<feature type="transmembrane region" description="Helical" evidence="7">
    <location>
        <begin position="172"/>
        <end position="189"/>
    </location>
</feature>
<dbReference type="GO" id="GO:0005886">
    <property type="term" value="C:plasma membrane"/>
    <property type="evidence" value="ECO:0007669"/>
    <property type="project" value="UniProtKB-SubCell"/>
</dbReference>
<evidence type="ECO:0000256" key="2">
    <source>
        <dbReference type="ARBA" id="ARBA00010157"/>
    </source>
</evidence>
<reference evidence="9 10" key="1">
    <citation type="submission" date="2020-08" db="EMBL/GenBank/DDBJ databases">
        <title>Sequencing the genomes of 1000 actinobacteria strains.</title>
        <authorList>
            <person name="Klenk H.-P."/>
        </authorList>
    </citation>
    <scope>NUCLEOTIDE SEQUENCE [LARGE SCALE GENOMIC DNA]</scope>
    <source>
        <strain evidence="9 10">DSM 45790</strain>
    </source>
</reference>
<keyword evidence="10" id="KW-1185">Reference proteome</keyword>
<dbReference type="Proteomes" id="UP000588112">
    <property type="component" value="Unassembled WGS sequence"/>
</dbReference>
<dbReference type="InterPro" id="IPR000731">
    <property type="entry name" value="SSD"/>
</dbReference>
<feature type="transmembrane region" description="Helical" evidence="7">
    <location>
        <begin position="531"/>
        <end position="552"/>
    </location>
</feature>
<feature type="transmembrane region" description="Helical" evidence="7">
    <location>
        <begin position="362"/>
        <end position="385"/>
    </location>
</feature>
<protein>
    <submittedName>
        <fullName evidence="9">RND superfamily putative drug exporter</fullName>
    </submittedName>
</protein>
<dbReference type="Gene3D" id="1.20.1640.10">
    <property type="entry name" value="Multidrug efflux transporter AcrB transmembrane domain"/>
    <property type="match status" value="2"/>
</dbReference>
<evidence type="ECO:0000256" key="4">
    <source>
        <dbReference type="ARBA" id="ARBA00022692"/>
    </source>
</evidence>
<dbReference type="Pfam" id="PF03176">
    <property type="entry name" value="MMPL"/>
    <property type="match status" value="2"/>
</dbReference>
<feature type="transmembrane region" description="Helical" evidence="7">
    <location>
        <begin position="607"/>
        <end position="633"/>
    </location>
</feature>
<dbReference type="InterPro" id="IPR004869">
    <property type="entry name" value="MMPL_dom"/>
</dbReference>
<sequence length="692" mass="71662">MAFRALTRRRTWFTLLLTIVAATAVLMVEPPEPDPFQVGVAHLPDSYSSVRAERLLRELPSARVRPAIVVVSRADGAALTPADRAALDGRLPTLRRFAAGGQVAAPRFAPDGTVALVAVPLPAADQDKTTERVVALRAALAGKLPAGVRAQVTGAPAFATDLSKMFDGADTTLLLTTLLVVALLLLVTYRSPILWAVPLLVVAVTEQVALHVVRHVLPRLELTPDGATFAITSVLVFGAATDYALLLIARYREELLHEQDRFAAMSTALRQTGPAILASGGTIFVALLSLLLATAEGTRALGVACAIGVVLAVVTALFVLPAAIVLCGRGVFWPFVPRVGGVASVGRVWGRMGDAVARRPRLVAAASVVLLAGLAAGTLGLQVGLSQSEQFRDKPEAVLGAEALARAFPAGATQPVAVLTAPAAAERVVQAAEAVPNVAGAEVAERTATLARVSVVLKPEPGTDAADRAIRDLRTAVAALPDAKAEVGGEIVAGLDILDAYGRDTALILPIILVLVGLVLVVLLRGVLAPVLLVVTVGVSFLASLGASNLLFRHVLDYPALDPGVVLVAFVLMVALGVDYNIFLVTRAKEDAAHLGTRAGMLNALRVTGGVITSAGILLAAVFAVLGVIPVIIAGQIGVIVGIGVLLDTLLVRTVLVPALALILGSRFWWPGREPSAAGRARPAIPADAGER</sequence>
<gene>
    <name evidence="9" type="ORF">BJ981_003212</name>
</gene>
<dbReference type="PROSITE" id="PS50156">
    <property type="entry name" value="SSD"/>
    <property type="match status" value="1"/>
</dbReference>
<accession>A0A7W8Z4W0</accession>
<evidence type="ECO:0000313" key="9">
    <source>
        <dbReference type="EMBL" id="MBB5627513.1"/>
    </source>
</evidence>
<proteinExistence type="inferred from homology"/>
<evidence type="ECO:0000256" key="3">
    <source>
        <dbReference type="ARBA" id="ARBA00022475"/>
    </source>
</evidence>
<dbReference type="PANTHER" id="PTHR33406:SF6">
    <property type="entry name" value="MEMBRANE PROTEIN YDGH-RELATED"/>
    <property type="match status" value="1"/>
</dbReference>
<dbReference type="PANTHER" id="PTHR33406">
    <property type="entry name" value="MEMBRANE PROTEIN MJ1562-RELATED"/>
    <property type="match status" value="1"/>
</dbReference>
<evidence type="ECO:0000256" key="7">
    <source>
        <dbReference type="SAM" id="Phobius"/>
    </source>
</evidence>
<dbReference type="EMBL" id="JACHBR010000001">
    <property type="protein sequence ID" value="MBB5627513.1"/>
    <property type="molecule type" value="Genomic_DNA"/>
</dbReference>